<comment type="caution">
    <text evidence="7">The sequence shown here is derived from an EMBL/GenBank/DDBJ whole genome shotgun (WGS) entry which is preliminary data.</text>
</comment>
<dbReference type="GO" id="GO:0016020">
    <property type="term" value="C:membrane"/>
    <property type="evidence" value="ECO:0007669"/>
    <property type="project" value="UniProtKB-SubCell"/>
</dbReference>
<proteinExistence type="predicted"/>
<keyword evidence="2" id="KW-0813">Transport</keyword>
<evidence type="ECO:0000313" key="7">
    <source>
        <dbReference type="EMBL" id="PTB86592.1"/>
    </source>
</evidence>
<dbReference type="PANTHER" id="PTHR43243">
    <property type="entry name" value="INNER MEMBRANE TRANSPORTER YGJI-RELATED"/>
    <property type="match status" value="1"/>
</dbReference>
<keyword evidence="3 6" id="KW-0812">Transmembrane</keyword>
<feature type="transmembrane region" description="Helical" evidence="6">
    <location>
        <begin position="273"/>
        <end position="296"/>
    </location>
</feature>
<dbReference type="PANTHER" id="PTHR43243:SF4">
    <property type="entry name" value="CATIONIC AMINO ACID TRANSPORTER 4"/>
    <property type="match status" value="1"/>
</dbReference>
<dbReference type="PIRSF" id="PIRSF006060">
    <property type="entry name" value="AA_transporter"/>
    <property type="match status" value="1"/>
</dbReference>
<keyword evidence="4 6" id="KW-1133">Transmembrane helix</keyword>
<name>A0A2T4CYK0_9GAMM</name>
<feature type="transmembrane region" description="Helical" evidence="6">
    <location>
        <begin position="351"/>
        <end position="370"/>
    </location>
</feature>
<dbReference type="GO" id="GO:0015171">
    <property type="term" value="F:amino acid transmembrane transporter activity"/>
    <property type="evidence" value="ECO:0007669"/>
    <property type="project" value="TreeGrafter"/>
</dbReference>
<sequence>MNKTTDAELKRNVPAPLLALYGLGTILGAGIYVLIGEIAGKAGIYAPLTFLVASIVAAFTAFSFAELAVRVPRSGGPVAYVSTAFGSRWLSITTGWMIAATGIVSAATITTGFAGYFQIFLSWPELPLMIGLVLLLGAIAAVGMKGTAWFMGITTVAGLSGLIIILVVTAGNFSELPGRLSEAQPLSSTTALSGIVLGAFLAFYAYIGFEDIVHVSEEAKNVSKAMPLAILFALIVSLFFYITVSMGAVLTLSAEALADSKAPLVDVMKAEGYSGNILGALSLFIIVNGALAQIVMASRVFHDMGRHLNGVPKWLSRINHHTHTPLMATLLIVFIIILLVTFLPTEKLAQATSFIILIVFALSNFALIRLKKQRPTHNGFSVPLWVPYVGATLCILMITGQFFVANASH</sequence>
<feature type="transmembrane region" description="Helical" evidence="6">
    <location>
        <begin position="326"/>
        <end position="345"/>
    </location>
</feature>
<reference evidence="7" key="1">
    <citation type="submission" date="2018-03" db="EMBL/GenBank/DDBJ databases">
        <title>Cross-interface Injection: A General Nanoliter Liquid Handling Method Applied to Single Cells Genome Amplification Automated Nanoliter Liquid Handling Applied to Single Cell Multiple Displacement Amplification.</title>
        <authorList>
            <person name="Yun J."/>
            <person name="Xu P."/>
            <person name="Xu J."/>
            <person name="Dai X."/>
            <person name="Wang Y."/>
            <person name="Zheng X."/>
            <person name="Cao C."/>
            <person name="Yi Q."/>
            <person name="Zhu Y."/>
            <person name="Wang L."/>
            <person name="Dong Z."/>
            <person name="Huang Y."/>
            <person name="Huang L."/>
            <person name="Du W."/>
        </authorList>
    </citation>
    <scope>NUCLEOTIDE SEQUENCE [LARGE SCALE GENOMIC DNA]</scope>
    <source>
        <strain evidence="7">Z-D3-2</strain>
    </source>
</reference>
<organism evidence="7">
    <name type="scientific">Pseudidiomarina aestuarii</name>
    <dbReference type="NCBI Taxonomy" id="624146"/>
    <lineage>
        <taxon>Bacteria</taxon>
        <taxon>Pseudomonadati</taxon>
        <taxon>Pseudomonadota</taxon>
        <taxon>Gammaproteobacteria</taxon>
        <taxon>Alteromonadales</taxon>
        <taxon>Idiomarinaceae</taxon>
        <taxon>Pseudidiomarina</taxon>
    </lineage>
</organism>
<dbReference type="Gene3D" id="1.20.1740.10">
    <property type="entry name" value="Amino acid/polyamine transporter I"/>
    <property type="match status" value="1"/>
</dbReference>
<dbReference type="InterPro" id="IPR002293">
    <property type="entry name" value="AA/rel_permease1"/>
</dbReference>
<evidence type="ECO:0000256" key="2">
    <source>
        <dbReference type="ARBA" id="ARBA00022448"/>
    </source>
</evidence>
<feature type="transmembrane region" description="Helical" evidence="6">
    <location>
        <begin position="190"/>
        <end position="207"/>
    </location>
</feature>
<evidence type="ECO:0000256" key="4">
    <source>
        <dbReference type="ARBA" id="ARBA00022989"/>
    </source>
</evidence>
<accession>A0A2T4CYK0</accession>
<evidence type="ECO:0008006" key="8">
    <source>
        <dbReference type="Google" id="ProtNLM"/>
    </source>
</evidence>
<feature type="transmembrane region" description="Helical" evidence="6">
    <location>
        <begin position="228"/>
        <end position="253"/>
    </location>
</feature>
<feature type="transmembrane region" description="Helical" evidence="6">
    <location>
        <begin position="126"/>
        <end position="142"/>
    </location>
</feature>
<dbReference type="AlphaFoldDB" id="A0A2T4CYK0"/>
<evidence type="ECO:0000256" key="5">
    <source>
        <dbReference type="ARBA" id="ARBA00023136"/>
    </source>
</evidence>
<feature type="transmembrane region" description="Helical" evidence="6">
    <location>
        <begin position="382"/>
        <end position="404"/>
    </location>
</feature>
<gene>
    <name evidence="7" type="ORF">C9940_01600</name>
</gene>
<feature type="transmembrane region" description="Helical" evidence="6">
    <location>
        <begin position="149"/>
        <end position="170"/>
    </location>
</feature>
<evidence type="ECO:0000256" key="1">
    <source>
        <dbReference type="ARBA" id="ARBA00004141"/>
    </source>
</evidence>
<dbReference type="EMBL" id="PYVN01000010">
    <property type="protein sequence ID" value="PTB86592.1"/>
    <property type="molecule type" value="Genomic_DNA"/>
</dbReference>
<comment type="subcellular location">
    <subcellularLocation>
        <location evidence="1">Membrane</location>
        <topology evidence="1">Multi-pass membrane protein</topology>
    </subcellularLocation>
</comment>
<evidence type="ECO:0000256" key="6">
    <source>
        <dbReference type="SAM" id="Phobius"/>
    </source>
</evidence>
<feature type="transmembrane region" description="Helical" evidence="6">
    <location>
        <begin position="47"/>
        <end position="69"/>
    </location>
</feature>
<keyword evidence="5 6" id="KW-0472">Membrane</keyword>
<feature type="transmembrane region" description="Helical" evidence="6">
    <location>
        <begin position="89"/>
        <end position="114"/>
    </location>
</feature>
<feature type="transmembrane region" description="Helical" evidence="6">
    <location>
        <begin position="12"/>
        <end position="35"/>
    </location>
</feature>
<protein>
    <recommendedName>
        <fullName evidence="8">Amino acid permease</fullName>
    </recommendedName>
</protein>
<evidence type="ECO:0000256" key="3">
    <source>
        <dbReference type="ARBA" id="ARBA00022692"/>
    </source>
</evidence>
<dbReference type="Pfam" id="PF13520">
    <property type="entry name" value="AA_permease_2"/>
    <property type="match status" value="1"/>
</dbReference>